<organism evidence="4 5">
    <name type="scientific">Arcanobacterium wilhelmae</name>
    <dbReference type="NCBI Taxonomy" id="1803177"/>
    <lineage>
        <taxon>Bacteria</taxon>
        <taxon>Bacillati</taxon>
        <taxon>Actinomycetota</taxon>
        <taxon>Actinomycetes</taxon>
        <taxon>Actinomycetales</taxon>
        <taxon>Actinomycetaceae</taxon>
        <taxon>Arcanobacterium</taxon>
    </lineage>
</organism>
<feature type="region of interest" description="Disordered" evidence="3">
    <location>
        <begin position="134"/>
        <end position="154"/>
    </location>
</feature>
<evidence type="ECO:0000256" key="3">
    <source>
        <dbReference type="SAM" id="MobiDB-lite"/>
    </source>
</evidence>
<dbReference type="EMBL" id="JAUSQW010000001">
    <property type="protein sequence ID" value="MDP9801649.1"/>
    <property type="molecule type" value="Genomic_DNA"/>
</dbReference>
<dbReference type="InterPro" id="IPR043519">
    <property type="entry name" value="NT_sf"/>
</dbReference>
<dbReference type="Pfam" id="PF02410">
    <property type="entry name" value="RsfS"/>
    <property type="match status" value="1"/>
</dbReference>
<name>A0ABT9ND60_9ACTO</name>
<accession>A0ABT9ND60</accession>
<keyword evidence="2" id="KW-0678">Repressor</keyword>
<comment type="subunit">
    <text evidence="2">Interacts with ribosomal protein uL14 (rplN).</text>
</comment>
<feature type="compositionally biased region" description="Acidic residues" evidence="3">
    <location>
        <begin position="141"/>
        <end position="154"/>
    </location>
</feature>
<comment type="similarity">
    <text evidence="1 2">Belongs to the Iojap/RsfS family.</text>
</comment>
<protein>
    <recommendedName>
        <fullName evidence="2">Ribosomal silencing factor RsfS</fullName>
    </recommendedName>
</protein>
<comment type="function">
    <text evidence="2">Functions as a ribosomal silencing factor. Interacts with ribosomal protein uL14 (rplN), blocking formation of intersubunit bridge B8. Prevents association of the 30S and 50S ribosomal subunits and the formation of functional ribosomes, thus repressing translation.</text>
</comment>
<sequence>MSATPESIEMAIVAARAASDMKATSIVAIDVSERLVITDAFVVVSGSTERQVRSLVDSIEEAMHKAGHKRVRREGTEGEAHWVLIDFGAVMVHVQQDEDREFYALEKLWADCPRIELPEDVTVEREPERSSLMDFYSWEGESTDAGEGDVEVAE</sequence>
<dbReference type="Proteomes" id="UP001235966">
    <property type="component" value="Unassembled WGS sequence"/>
</dbReference>
<comment type="subcellular location">
    <subcellularLocation>
        <location evidence="2">Cytoplasm</location>
    </subcellularLocation>
</comment>
<dbReference type="PANTHER" id="PTHR21043">
    <property type="entry name" value="IOJAP SUPERFAMILY ORTHOLOG"/>
    <property type="match status" value="1"/>
</dbReference>
<dbReference type="PANTHER" id="PTHR21043:SF0">
    <property type="entry name" value="MITOCHONDRIAL ASSEMBLY OF RIBOSOMAL LARGE SUBUNIT PROTEIN 1"/>
    <property type="match status" value="1"/>
</dbReference>
<dbReference type="RefSeq" id="WP_278059868.1">
    <property type="nucleotide sequence ID" value="NZ_CP121247.1"/>
</dbReference>
<evidence type="ECO:0000313" key="4">
    <source>
        <dbReference type="EMBL" id="MDP9801649.1"/>
    </source>
</evidence>
<proteinExistence type="inferred from homology"/>
<comment type="caution">
    <text evidence="4">The sequence shown here is derived from an EMBL/GenBank/DDBJ whole genome shotgun (WGS) entry which is preliminary data.</text>
</comment>
<evidence type="ECO:0000313" key="5">
    <source>
        <dbReference type="Proteomes" id="UP001235966"/>
    </source>
</evidence>
<reference evidence="4 5" key="1">
    <citation type="submission" date="2023-07" db="EMBL/GenBank/DDBJ databases">
        <title>Sequencing the genomes of 1000 actinobacteria strains.</title>
        <authorList>
            <person name="Klenk H.-P."/>
        </authorList>
    </citation>
    <scope>NUCLEOTIDE SEQUENCE [LARGE SCALE GENOMIC DNA]</scope>
    <source>
        <strain evidence="4 5">DSM 102162</strain>
    </source>
</reference>
<dbReference type="InterPro" id="IPR004394">
    <property type="entry name" value="Iojap/RsfS/C7orf30"/>
</dbReference>
<keyword evidence="5" id="KW-1185">Reference proteome</keyword>
<dbReference type="NCBIfam" id="TIGR00090">
    <property type="entry name" value="rsfS_iojap_ybeB"/>
    <property type="match status" value="1"/>
</dbReference>
<gene>
    <name evidence="2" type="primary">rsfS</name>
    <name evidence="4" type="ORF">J2S49_001725</name>
</gene>
<dbReference type="SUPFAM" id="SSF81301">
    <property type="entry name" value="Nucleotidyltransferase"/>
    <property type="match status" value="1"/>
</dbReference>
<evidence type="ECO:0000256" key="1">
    <source>
        <dbReference type="ARBA" id="ARBA00010574"/>
    </source>
</evidence>
<evidence type="ECO:0000256" key="2">
    <source>
        <dbReference type="HAMAP-Rule" id="MF_01477"/>
    </source>
</evidence>
<dbReference type="HAMAP" id="MF_01477">
    <property type="entry name" value="Iojap_RsfS"/>
    <property type="match status" value="1"/>
</dbReference>
<keyword evidence="2" id="KW-0810">Translation regulation</keyword>
<keyword evidence="2" id="KW-0963">Cytoplasm</keyword>
<dbReference type="Gene3D" id="3.30.460.10">
    <property type="entry name" value="Beta Polymerase, domain 2"/>
    <property type="match status" value="1"/>
</dbReference>